<sequence length="61" mass="6548">MKKGQKVTGTQDAGKNVFMGGSTSDKSFKDQKILKRHQGLPNAGGRSPDSGARTDNEKNKN</sequence>
<protein>
    <submittedName>
        <fullName evidence="2">Uncharacterized protein</fullName>
    </submittedName>
</protein>
<dbReference type="AlphaFoldDB" id="A0A1H7M874"/>
<dbReference type="OrthoDB" id="9914502at2"/>
<evidence type="ECO:0000313" key="3">
    <source>
        <dbReference type="Proteomes" id="UP000199421"/>
    </source>
</evidence>
<feature type="compositionally biased region" description="Basic and acidic residues" evidence="1">
    <location>
        <begin position="52"/>
        <end position="61"/>
    </location>
</feature>
<gene>
    <name evidence="2" type="ORF">SAMN05661044_01887</name>
</gene>
<keyword evidence="3" id="KW-1185">Reference proteome</keyword>
<organism evidence="2 3">
    <name type="scientific">Olivibacter domesticus</name>
    <name type="common">Pseudosphingobacterium domesticum</name>
    <dbReference type="NCBI Taxonomy" id="407022"/>
    <lineage>
        <taxon>Bacteria</taxon>
        <taxon>Pseudomonadati</taxon>
        <taxon>Bacteroidota</taxon>
        <taxon>Sphingobacteriia</taxon>
        <taxon>Sphingobacteriales</taxon>
        <taxon>Sphingobacteriaceae</taxon>
        <taxon>Olivibacter</taxon>
    </lineage>
</organism>
<feature type="region of interest" description="Disordered" evidence="1">
    <location>
        <begin position="1"/>
        <end position="61"/>
    </location>
</feature>
<proteinExistence type="predicted"/>
<evidence type="ECO:0000313" key="2">
    <source>
        <dbReference type="EMBL" id="SEL06935.1"/>
    </source>
</evidence>
<name>A0A1H7M874_OLID1</name>
<dbReference type="Proteomes" id="UP000199421">
    <property type="component" value="Unassembled WGS sequence"/>
</dbReference>
<accession>A0A1H7M874</accession>
<dbReference type="STRING" id="407022.SAMN05661044_01887"/>
<evidence type="ECO:0000256" key="1">
    <source>
        <dbReference type="SAM" id="MobiDB-lite"/>
    </source>
</evidence>
<dbReference type="RefSeq" id="WP_093322666.1">
    <property type="nucleotide sequence ID" value="NZ_FOAF01000001.1"/>
</dbReference>
<dbReference type="EMBL" id="FOAF01000001">
    <property type="protein sequence ID" value="SEL06935.1"/>
    <property type="molecule type" value="Genomic_DNA"/>
</dbReference>
<reference evidence="3" key="1">
    <citation type="submission" date="2016-10" db="EMBL/GenBank/DDBJ databases">
        <authorList>
            <person name="Varghese N."/>
            <person name="Submissions S."/>
        </authorList>
    </citation>
    <scope>NUCLEOTIDE SEQUENCE [LARGE SCALE GENOMIC DNA]</scope>
    <source>
        <strain evidence="3">DSM 18733</strain>
    </source>
</reference>